<keyword evidence="2 5" id="KW-0479">Metal-binding</keyword>
<dbReference type="EMBL" id="CP038267">
    <property type="protein sequence ID" value="QBR92978.1"/>
    <property type="molecule type" value="Genomic_DNA"/>
</dbReference>
<evidence type="ECO:0000313" key="7">
    <source>
        <dbReference type="EMBL" id="QBR92978.1"/>
    </source>
</evidence>
<feature type="binding site" evidence="4">
    <location>
        <position position="60"/>
    </location>
    <ligand>
        <name>substrate</name>
    </ligand>
</feature>
<dbReference type="InterPro" id="IPR011206">
    <property type="entry name" value="Citrate_lyase_beta/mcl1/mcl2"/>
</dbReference>
<dbReference type="RefSeq" id="WP_135077934.1">
    <property type="nucleotide sequence ID" value="NZ_CP038267.1"/>
</dbReference>
<accession>A0A4P7GLG2</accession>
<feature type="domain" description="HpcH/HpaI aldolase/citrate lyase" evidence="6">
    <location>
        <begin position="4"/>
        <end position="206"/>
    </location>
</feature>
<dbReference type="InterPro" id="IPR015813">
    <property type="entry name" value="Pyrv/PenolPyrv_kinase-like_dom"/>
</dbReference>
<dbReference type="KEGG" id="noy:EXE57_12380"/>
<evidence type="ECO:0000313" key="8">
    <source>
        <dbReference type="Proteomes" id="UP000294894"/>
    </source>
</evidence>
<organism evidence="7 8">
    <name type="scientific">Nocardioides euryhalodurans</name>
    <dbReference type="NCBI Taxonomy" id="2518370"/>
    <lineage>
        <taxon>Bacteria</taxon>
        <taxon>Bacillati</taxon>
        <taxon>Actinomycetota</taxon>
        <taxon>Actinomycetes</taxon>
        <taxon>Propionibacteriales</taxon>
        <taxon>Nocardioidaceae</taxon>
        <taxon>Nocardioides</taxon>
    </lineage>
</organism>
<dbReference type="GO" id="GO:0016829">
    <property type="term" value="F:lyase activity"/>
    <property type="evidence" value="ECO:0007669"/>
    <property type="project" value="UniProtKB-KW"/>
</dbReference>
<dbReference type="PIRSF" id="PIRSF015582">
    <property type="entry name" value="Cit_lyase_B"/>
    <property type="match status" value="1"/>
</dbReference>
<evidence type="ECO:0000256" key="4">
    <source>
        <dbReference type="PIRSR" id="PIRSR015582-1"/>
    </source>
</evidence>
<protein>
    <submittedName>
        <fullName evidence="7">CoA ester lyase</fullName>
    </submittedName>
</protein>
<comment type="cofactor">
    <cofactor evidence="1">
        <name>Mg(2+)</name>
        <dbReference type="ChEBI" id="CHEBI:18420"/>
    </cofactor>
</comment>
<feature type="binding site" evidence="4">
    <location>
        <position position="112"/>
    </location>
    <ligand>
        <name>substrate</name>
    </ligand>
</feature>
<evidence type="ECO:0000259" key="6">
    <source>
        <dbReference type="Pfam" id="PF03328"/>
    </source>
</evidence>
<feature type="binding site" evidence="5">
    <location>
        <position position="112"/>
    </location>
    <ligand>
        <name>Mg(2+)</name>
        <dbReference type="ChEBI" id="CHEBI:18420"/>
    </ligand>
</feature>
<dbReference type="InterPro" id="IPR005000">
    <property type="entry name" value="Aldolase/citrate-lyase_domain"/>
</dbReference>
<reference evidence="7 8" key="1">
    <citation type="submission" date="2019-03" db="EMBL/GenBank/DDBJ databases">
        <title>Three New Species of Nocardioides, Nocardioides euryhalodurans sp. nov., Nocardioides seonyuensis sp. nov. and Nocardioides eburneoflavus sp. nov., Iolated from Soil.</title>
        <authorList>
            <person name="Roh S.G."/>
            <person name="Lee C."/>
            <person name="Kim M.-K."/>
            <person name="Kim S.B."/>
        </authorList>
    </citation>
    <scope>NUCLEOTIDE SEQUENCE [LARGE SCALE GENOMIC DNA]</scope>
    <source>
        <strain evidence="7 8">MMS17-SY117</strain>
    </source>
</reference>
<evidence type="ECO:0000256" key="2">
    <source>
        <dbReference type="ARBA" id="ARBA00022723"/>
    </source>
</evidence>
<dbReference type="Pfam" id="PF03328">
    <property type="entry name" value="HpcH_HpaI"/>
    <property type="match status" value="1"/>
</dbReference>
<name>A0A4P7GLG2_9ACTN</name>
<keyword evidence="8" id="KW-1185">Reference proteome</keyword>
<dbReference type="OrthoDB" id="5172636at2"/>
<dbReference type="GO" id="GO:0006107">
    <property type="term" value="P:oxaloacetate metabolic process"/>
    <property type="evidence" value="ECO:0007669"/>
    <property type="project" value="TreeGrafter"/>
</dbReference>
<evidence type="ECO:0000256" key="5">
    <source>
        <dbReference type="PIRSR" id="PIRSR015582-2"/>
    </source>
</evidence>
<dbReference type="PANTHER" id="PTHR32308">
    <property type="entry name" value="LYASE BETA SUBUNIT, PUTATIVE (AFU_ORTHOLOGUE AFUA_4G13030)-RELATED"/>
    <property type="match status" value="1"/>
</dbReference>
<proteinExistence type="predicted"/>
<sequence length="262" mass="27061">MTATLLFVPGDRPERFDKAVASGADLVVLDLEDAVAPGAKDAARTEVVRWLEAGGRAAVRINAAETAPHDPDVEALAGYACPVLVPKAEGDVALAGLVERLHPDTRLLALVETAAGVLAAPSLARVAGVDRLVLGTYDLAAQLGVSPDDREAMAGARHALVLASAAAGLAPPVDGVTGDVADDDVLRDDLAYAVRLGFGGKLCIHPRQVPTAREAFLPTTEEVAWARRVVEAAAGGGVVLLDGRMVDKPVVDRAERILAARG</sequence>
<evidence type="ECO:0000256" key="1">
    <source>
        <dbReference type="ARBA" id="ARBA00001946"/>
    </source>
</evidence>
<dbReference type="GO" id="GO:0000287">
    <property type="term" value="F:magnesium ion binding"/>
    <property type="evidence" value="ECO:0007669"/>
    <property type="project" value="TreeGrafter"/>
</dbReference>
<dbReference type="InterPro" id="IPR040442">
    <property type="entry name" value="Pyrv_kinase-like_dom_sf"/>
</dbReference>
<dbReference type="AlphaFoldDB" id="A0A4P7GLG2"/>
<keyword evidence="3 5" id="KW-0460">Magnesium</keyword>
<dbReference type="Proteomes" id="UP000294894">
    <property type="component" value="Chromosome"/>
</dbReference>
<dbReference type="Gene3D" id="3.20.20.60">
    <property type="entry name" value="Phosphoenolpyruvate-binding domains"/>
    <property type="match status" value="1"/>
</dbReference>
<evidence type="ECO:0000256" key="3">
    <source>
        <dbReference type="ARBA" id="ARBA00022842"/>
    </source>
</evidence>
<feature type="binding site" evidence="5">
    <location>
        <position position="138"/>
    </location>
    <ligand>
        <name>Mg(2+)</name>
        <dbReference type="ChEBI" id="CHEBI:18420"/>
    </ligand>
</feature>
<gene>
    <name evidence="7" type="ORF">EXE57_12380</name>
</gene>
<dbReference type="PANTHER" id="PTHR32308:SF10">
    <property type="entry name" value="CITRATE LYASE SUBUNIT BETA"/>
    <property type="match status" value="1"/>
</dbReference>
<dbReference type="SUPFAM" id="SSF51621">
    <property type="entry name" value="Phosphoenolpyruvate/pyruvate domain"/>
    <property type="match status" value="1"/>
</dbReference>
<keyword evidence="7" id="KW-0456">Lyase</keyword>